<feature type="compositionally biased region" description="Basic and acidic residues" evidence="2">
    <location>
        <begin position="582"/>
        <end position="591"/>
    </location>
</feature>
<evidence type="ECO:0000256" key="1">
    <source>
        <dbReference type="ARBA" id="ARBA00004123"/>
    </source>
</evidence>
<protein>
    <recommendedName>
        <fullName evidence="3">DDE-1 domain-containing protein</fullName>
    </recommendedName>
</protein>
<sequence length="613" mass="68213">MRYQDFSYQILKEHMINDAPAGTLGLANPSGWMNNQLFPEVLKHFIKYTSASKENPALLICDNHESHLSVTALDIAKDNGVTILSIHPHCNHKMQPLDVAMYGPFKSYYAAAMYSRLLQKPGIPLTIYDIGSLVDTAFKRSMTPLNITSGFKRSGIFPFDDNVFDDSDFSPSVVTDRPWPEPVKPVMNPEAGPSHENGNLPASTNGHDFQSPQEIRGYPKAAPRKETGKGRKRGRSMIATDTPEKEALAQSMPQNTHITQNRDANKDNSSRPIPKKLVFKEDLVLSDHSSDDFDEVSNEDQDFQHWKQNPKPFLTYLLFVVADLPPTVRTSSADIPGTSTGTLNTPSREQQQPESFMSTVKQELLSPHKLLGVKSVSSSPSHKYYSADKKTRLANYGSSSSSEQDPLAESPAAQVHELLVHDSEYGDPIAEEEVLPERRYLSDEDSIVEEDPLGTTLPPDPLATYDSCSSKIIGLKKAGHQTKKITELLGVAPSTVSKYMARFRAENTGKIPSQKPRSGRPRKISQRSVNVLKRSMESTPGVSVRALKKDNPEVFGTVSERTLYRRVQELGNTSHKTLKKPLIPERNRGGRDAPPPTQPKTLLKDKPSFDSWR</sequence>
<dbReference type="GO" id="GO:0003676">
    <property type="term" value="F:nucleic acid binding"/>
    <property type="evidence" value="ECO:0007669"/>
    <property type="project" value="InterPro"/>
</dbReference>
<feature type="domain" description="DDE-1" evidence="3">
    <location>
        <begin position="27"/>
        <end position="120"/>
    </location>
</feature>
<evidence type="ECO:0000313" key="4">
    <source>
        <dbReference type="EMBL" id="KAK4299196.1"/>
    </source>
</evidence>
<dbReference type="SUPFAM" id="SSF46689">
    <property type="entry name" value="Homeodomain-like"/>
    <property type="match status" value="1"/>
</dbReference>
<feature type="region of interest" description="Disordered" evidence="2">
    <location>
        <begin position="173"/>
        <end position="274"/>
    </location>
</feature>
<dbReference type="GO" id="GO:0005634">
    <property type="term" value="C:nucleus"/>
    <property type="evidence" value="ECO:0007669"/>
    <property type="project" value="UniProtKB-SubCell"/>
</dbReference>
<dbReference type="EMBL" id="JAWZYT010003285">
    <property type="protein sequence ID" value="KAK4299196.1"/>
    <property type="molecule type" value="Genomic_DNA"/>
</dbReference>
<evidence type="ECO:0000259" key="3">
    <source>
        <dbReference type="Pfam" id="PF03184"/>
    </source>
</evidence>
<evidence type="ECO:0000313" key="5">
    <source>
        <dbReference type="Proteomes" id="UP001292094"/>
    </source>
</evidence>
<dbReference type="Proteomes" id="UP001292094">
    <property type="component" value="Unassembled WGS sequence"/>
</dbReference>
<dbReference type="AlphaFoldDB" id="A0AAE1TVM0"/>
<evidence type="ECO:0000256" key="2">
    <source>
        <dbReference type="SAM" id="MobiDB-lite"/>
    </source>
</evidence>
<feature type="compositionally biased region" description="Basic and acidic residues" evidence="2">
    <location>
        <begin position="602"/>
        <end position="613"/>
    </location>
</feature>
<feature type="region of interest" description="Disordered" evidence="2">
    <location>
        <begin position="505"/>
        <end position="526"/>
    </location>
</feature>
<dbReference type="Pfam" id="PF03184">
    <property type="entry name" value="DDE_1"/>
    <property type="match status" value="1"/>
</dbReference>
<reference evidence="4" key="1">
    <citation type="submission" date="2023-11" db="EMBL/GenBank/DDBJ databases">
        <title>Genome assemblies of two species of porcelain crab, Petrolisthes cinctipes and Petrolisthes manimaculis (Anomura: Porcellanidae).</title>
        <authorList>
            <person name="Angst P."/>
        </authorList>
    </citation>
    <scope>NUCLEOTIDE SEQUENCE</scope>
    <source>
        <strain evidence="4">PB745_02</strain>
        <tissue evidence="4">Gill</tissue>
    </source>
</reference>
<feature type="compositionally biased region" description="Polar residues" evidence="2">
    <location>
        <begin position="196"/>
        <end position="213"/>
    </location>
</feature>
<feature type="region of interest" description="Disordered" evidence="2">
    <location>
        <begin position="567"/>
        <end position="613"/>
    </location>
</feature>
<feature type="region of interest" description="Disordered" evidence="2">
    <location>
        <begin position="328"/>
        <end position="359"/>
    </location>
</feature>
<name>A0AAE1TVM0_9EUCA</name>
<proteinExistence type="predicted"/>
<dbReference type="InterPro" id="IPR009057">
    <property type="entry name" value="Homeodomain-like_sf"/>
</dbReference>
<organism evidence="4 5">
    <name type="scientific">Petrolisthes manimaculis</name>
    <dbReference type="NCBI Taxonomy" id="1843537"/>
    <lineage>
        <taxon>Eukaryota</taxon>
        <taxon>Metazoa</taxon>
        <taxon>Ecdysozoa</taxon>
        <taxon>Arthropoda</taxon>
        <taxon>Crustacea</taxon>
        <taxon>Multicrustacea</taxon>
        <taxon>Malacostraca</taxon>
        <taxon>Eumalacostraca</taxon>
        <taxon>Eucarida</taxon>
        <taxon>Decapoda</taxon>
        <taxon>Pleocyemata</taxon>
        <taxon>Anomura</taxon>
        <taxon>Galatheoidea</taxon>
        <taxon>Porcellanidae</taxon>
        <taxon>Petrolisthes</taxon>
    </lineage>
</organism>
<dbReference type="InterPro" id="IPR004875">
    <property type="entry name" value="DDE_SF_endonuclease_dom"/>
</dbReference>
<feature type="compositionally biased region" description="Polar residues" evidence="2">
    <location>
        <begin position="251"/>
        <end position="262"/>
    </location>
</feature>
<gene>
    <name evidence="4" type="ORF">Pmani_028514</name>
</gene>
<comment type="subcellular location">
    <subcellularLocation>
        <location evidence="1">Nucleus</location>
    </subcellularLocation>
</comment>
<comment type="caution">
    <text evidence="4">The sequence shown here is derived from an EMBL/GenBank/DDBJ whole genome shotgun (WGS) entry which is preliminary data.</text>
</comment>
<keyword evidence="5" id="KW-1185">Reference proteome</keyword>
<accession>A0AAE1TVM0</accession>